<evidence type="ECO:0000256" key="8">
    <source>
        <dbReference type="ARBA" id="ARBA00030592"/>
    </source>
</evidence>
<evidence type="ECO:0000256" key="4">
    <source>
        <dbReference type="ARBA" id="ARBA00022723"/>
    </source>
</evidence>
<evidence type="ECO:0000256" key="2">
    <source>
        <dbReference type="ARBA" id="ARBA00013025"/>
    </source>
</evidence>
<keyword evidence="6 10" id="KW-0067">ATP-binding</keyword>
<evidence type="ECO:0000259" key="11">
    <source>
        <dbReference type="Pfam" id="PF02875"/>
    </source>
</evidence>
<accession>A0ABT1Y2C6</accession>
<dbReference type="InterPro" id="IPR004101">
    <property type="entry name" value="Mur_ligase_C"/>
</dbReference>
<sequence length="430" mass="47426">MEYLEAMDYLKNLTTFGINLGLGRIQNLLTRLGNPEKKVSFIHVGGTNGKGSTCAMLASVLQQSGMRVGLFTSPHIHSYTERIRINGVEIGEKDIARLITELRVHLDQMVQEGLEHPTEFEVSTALALLHFAQEEVDMAIMEVGLGGKIDSTNVIMPSISIITNVAMDHMDYLGNTLEEISAVKAGIIKKGRDVITTADHPAVLRIIREKAELEQAPLWEYGQDFSVEALSHSEEGQGFHCMVQGKTYSNLKITLRGVHQLKNASLAVAAAVKLGVGEPAIREGLARASWPCRLETVRQKPLVVIDAAHNHHGIKVLVQALKEYWPEKKKVLLLGMLADKEREKVVSEIAPLADKVVVTKPNNPRAGSWRQVAEFLKDYVDKIEVEENIGQAVDKALALTGEEEMLVITGSIYMVSEARAHLLLPDLEVN</sequence>
<comment type="similarity">
    <text evidence="1 10">Belongs to the folylpolyglutamate synthase family.</text>
</comment>
<dbReference type="PROSITE" id="PS01012">
    <property type="entry name" value="FOLYLPOLYGLU_SYNT_2"/>
    <property type="match status" value="1"/>
</dbReference>
<dbReference type="PIRSF" id="PIRSF001563">
    <property type="entry name" value="Folylpolyglu_synth"/>
    <property type="match status" value="1"/>
</dbReference>
<dbReference type="Proteomes" id="UP001524944">
    <property type="component" value="Unassembled WGS sequence"/>
</dbReference>
<proteinExistence type="inferred from homology"/>
<dbReference type="PROSITE" id="PS01011">
    <property type="entry name" value="FOLYLPOLYGLU_SYNT_1"/>
    <property type="match status" value="1"/>
</dbReference>
<keyword evidence="3 10" id="KW-0436">Ligase</keyword>
<evidence type="ECO:0000256" key="1">
    <source>
        <dbReference type="ARBA" id="ARBA00008276"/>
    </source>
</evidence>
<gene>
    <name evidence="13" type="ORF">NVS47_05660</name>
</gene>
<evidence type="ECO:0000313" key="13">
    <source>
        <dbReference type="EMBL" id="MCR6545009.1"/>
    </source>
</evidence>
<dbReference type="InterPro" id="IPR013221">
    <property type="entry name" value="Mur_ligase_cen"/>
</dbReference>
<evidence type="ECO:0000259" key="12">
    <source>
        <dbReference type="Pfam" id="PF08245"/>
    </source>
</evidence>
<dbReference type="Gene3D" id="3.90.190.20">
    <property type="entry name" value="Mur ligase, C-terminal domain"/>
    <property type="match status" value="1"/>
</dbReference>
<dbReference type="PANTHER" id="PTHR11136:SF0">
    <property type="entry name" value="DIHYDROFOLATE SYNTHETASE-RELATED"/>
    <property type="match status" value="1"/>
</dbReference>
<evidence type="ECO:0000256" key="9">
    <source>
        <dbReference type="ARBA" id="ARBA00047493"/>
    </source>
</evidence>
<feature type="domain" description="Mur ligase C-terminal" evidence="11">
    <location>
        <begin position="293"/>
        <end position="411"/>
    </location>
</feature>
<dbReference type="InterPro" id="IPR018109">
    <property type="entry name" value="Folylpolyglutamate_synth_CS"/>
</dbReference>
<keyword evidence="14" id="KW-1185">Reference proteome</keyword>
<evidence type="ECO:0000313" key="14">
    <source>
        <dbReference type="Proteomes" id="UP001524944"/>
    </source>
</evidence>
<dbReference type="Gene3D" id="3.40.1190.10">
    <property type="entry name" value="Mur-like, catalytic domain"/>
    <property type="match status" value="1"/>
</dbReference>
<evidence type="ECO:0000256" key="3">
    <source>
        <dbReference type="ARBA" id="ARBA00022598"/>
    </source>
</evidence>
<evidence type="ECO:0000256" key="7">
    <source>
        <dbReference type="ARBA" id="ARBA00022842"/>
    </source>
</evidence>
<dbReference type="SUPFAM" id="SSF53623">
    <property type="entry name" value="MurD-like peptide ligases, catalytic domain"/>
    <property type="match status" value="1"/>
</dbReference>
<keyword evidence="7" id="KW-0460">Magnesium</keyword>
<dbReference type="InterPro" id="IPR036615">
    <property type="entry name" value="Mur_ligase_C_dom_sf"/>
</dbReference>
<keyword evidence="4" id="KW-0479">Metal-binding</keyword>
<dbReference type="Pfam" id="PF02875">
    <property type="entry name" value="Mur_ligase_C"/>
    <property type="match status" value="1"/>
</dbReference>
<dbReference type="SUPFAM" id="SSF53244">
    <property type="entry name" value="MurD-like peptide ligases, peptide-binding domain"/>
    <property type="match status" value="1"/>
</dbReference>
<dbReference type="InterPro" id="IPR036565">
    <property type="entry name" value="Mur-like_cat_sf"/>
</dbReference>
<comment type="catalytic activity">
    <reaction evidence="9">
        <text>(6S)-5,6,7,8-tetrahydrofolyl-(gamma-L-Glu)(n) + L-glutamate + ATP = (6S)-5,6,7,8-tetrahydrofolyl-(gamma-L-Glu)(n+1) + ADP + phosphate + H(+)</text>
        <dbReference type="Rhea" id="RHEA:10580"/>
        <dbReference type="Rhea" id="RHEA-COMP:14738"/>
        <dbReference type="Rhea" id="RHEA-COMP:14740"/>
        <dbReference type="ChEBI" id="CHEBI:15378"/>
        <dbReference type="ChEBI" id="CHEBI:29985"/>
        <dbReference type="ChEBI" id="CHEBI:30616"/>
        <dbReference type="ChEBI" id="CHEBI:43474"/>
        <dbReference type="ChEBI" id="CHEBI:141005"/>
        <dbReference type="ChEBI" id="CHEBI:456216"/>
        <dbReference type="EC" id="6.3.2.17"/>
    </reaction>
</comment>
<dbReference type="EMBL" id="JANPWE010000002">
    <property type="protein sequence ID" value="MCR6545009.1"/>
    <property type="molecule type" value="Genomic_DNA"/>
</dbReference>
<comment type="caution">
    <text evidence="13">The sequence shown here is derived from an EMBL/GenBank/DDBJ whole genome shotgun (WGS) entry which is preliminary data.</text>
</comment>
<dbReference type="InterPro" id="IPR001645">
    <property type="entry name" value="Folylpolyglutamate_synth"/>
</dbReference>
<organism evidence="13 14">
    <name type="scientific">Dehalobacterium formicoaceticum</name>
    <dbReference type="NCBI Taxonomy" id="51515"/>
    <lineage>
        <taxon>Bacteria</taxon>
        <taxon>Bacillati</taxon>
        <taxon>Bacillota</taxon>
        <taxon>Clostridia</taxon>
        <taxon>Eubacteriales</taxon>
        <taxon>Peptococcaceae</taxon>
        <taxon>Dehalobacterium</taxon>
    </lineage>
</organism>
<dbReference type="NCBIfam" id="TIGR01499">
    <property type="entry name" value="folC"/>
    <property type="match status" value="1"/>
</dbReference>
<dbReference type="RefSeq" id="WP_257912631.1">
    <property type="nucleotide sequence ID" value="NZ_JANPWE010000002.1"/>
</dbReference>
<dbReference type="EC" id="6.3.2.17" evidence="2"/>
<reference evidence="13 14" key="1">
    <citation type="submission" date="2022-08" db="EMBL/GenBank/DDBJ databases">
        <title>Proteogenomics of the novel Dehalobacterium formicoaceticum strain EZ94 highlights a key role of methyltransferases during anaerobic dichloromethane degradation.</title>
        <authorList>
            <person name="Wasmund K."/>
        </authorList>
    </citation>
    <scope>NUCLEOTIDE SEQUENCE [LARGE SCALE GENOMIC DNA]</scope>
    <source>
        <strain evidence="13 14">EZ94</strain>
    </source>
</reference>
<feature type="domain" description="Mur ligase central" evidence="12">
    <location>
        <begin position="44"/>
        <end position="271"/>
    </location>
</feature>
<evidence type="ECO:0000256" key="10">
    <source>
        <dbReference type="PIRNR" id="PIRNR001563"/>
    </source>
</evidence>
<dbReference type="Pfam" id="PF08245">
    <property type="entry name" value="Mur_ligase_M"/>
    <property type="match status" value="1"/>
</dbReference>
<protein>
    <recommendedName>
        <fullName evidence="2">tetrahydrofolate synthase</fullName>
        <ecNumber evidence="2">6.3.2.17</ecNumber>
    </recommendedName>
    <alternativeName>
        <fullName evidence="8">Tetrahydrofolylpolyglutamate synthase</fullName>
    </alternativeName>
</protein>
<evidence type="ECO:0000256" key="6">
    <source>
        <dbReference type="ARBA" id="ARBA00022840"/>
    </source>
</evidence>
<dbReference type="PANTHER" id="PTHR11136">
    <property type="entry name" value="FOLYLPOLYGLUTAMATE SYNTHASE-RELATED"/>
    <property type="match status" value="1"/>
</dbReference>
<keyword evidence="5 10" id="KW-0547">Nucleotide-binding</keyword>
<evidence type="ECO:0000256" key="5">
    <source>
        <dbReference type="ARBA" id="ARBA00022741"/>
    </source>
</evidence>
<name>A0ABT1Y2C6_9FIRM</name>